<organism evidence="1 2">
    <name type="scientific">Gluconobacter thailandicus NBRC 3257</name>
    <dbReference type="NCBI Taxonomy" id="1381097"/>
    <lineage>
        <taxon>Bacteria</taxon>
        <taxon>Pseudomonadati</taxon>
        <taxon>Pseudomonadota</taxon>
        <taxon>Alphaproteobacteria</taxon>
        <taxon>Acetobacterales</taxon>
        <taxon>Acetobacteraceae</taxon>
        <taxon>Gluconobacter</taxon>
    </lineage>
</organism>
<proteinExistence type="predicted"/>
<name>A0ABQ0ISY8_GLUTH</name>
<accession>A0ABQ0ISY8</accession>
<reference evidence="1 2" key="1">
    <citation type="submission" date="2013-08" db="EMBL/GenBank/DDBJ databases">
        <title>Gluconobacter thailandicus NBRC 3257 whole genome sequence.</title>
        <authorList>
            <person name="Matsutani M."/>
            <person name="Yakushi T."/>
            <person name="Matsushita K."/>
        </authorList>
    </citation>
    <scope>NUCLEOTIDE SEQUENCE [LARGE SCALE GENOMIC DNA]</scope>
    <source>
        <strain evidence="1 2">NBRC 3257</strain>
    </source>
</reference>
<gene>
    <name evidence="1" type="ORF">NBRC3257_0327</name>
</gene>
<keyword evidence="2" id="KW-1185">Reference proteome</keyword>
<comment type="caution">
    <text evidence="1">The sequence shown here is derived from an EMBL/GenBank/DDBJ whole genome shotgun (WGS) entry which is preliminary data.</text>
</comment>
<sequence length="47" mass="5951">MWTEIFKKKRRKRKFFQGDKRVEKVDFFIFPWFPALFSVDNFDMMIV</sequence>
<evidence type="ECO:0000313" key="1">
    <source>
        <dbReference type="EMBL" id="GAD25328.1"/>
    </source>
</evidence>
<evidence type="ECO:0000313" key="2">
    <source>
        <dbReference type="Proteomes" id="UP000018209"/>
    </source>
</evidence>
<dbReference type="EMBL" id="BASM01000005">
    <property type="protein sequence ID" value="GAD25328.1"/>
    <property type="molecule type" value="Genomic_DNA"/>
</dbReference>
<protein>
    <submittedName>
        <fullName evidence="1">Uncharacterized protein</fullName>
    </submittedName>
</protein>
<dbReference type="Proteomes" id="UP000018209">
    <property type="component" value="Unassembled WGS sequence"/>
</dbReference>